<sequence length="920" mass="105542">MKKLLLFLFLFSLSISYSQVNPTLGIGLEALTLNKGTIDVEVLTKVILKKQKELKNEALKRFMLKMFPDTNYTTRFYVQNCLNILLNEKNPQVIEKEILELTTNYAIALGVTKAIVEIDNTLFDTEAAKAYKQIDYKKLVDQVNYESQITSVKDKIKAVSEQNAILIKESQLSNPNIDIINNAIGKIKTLEKEIKQTKRYLARNHINFELIDTDTGLQDSNLLNFGEKLDIVSLALSENDLLRKKGFFKNKINYREDQNYFYNEITDDSIKNRIEEKIKHYVQNYDVIKNFMENNTLKNSDNIVEDLNQIYLNQIDLASNFFLSNDSKTGDKVYKNAIDQLKSFLQLKSELDNLMALKKSLTSKINETNFSDLNPISPITSINSLQLTDKETLNSFKKQYVDLIHVYNYITKFNNTIDNIKTNANLTKIIGNSKLLENIKIPSLNLLNEAELNLAFDQLHALNEELTTLKNEAINNVEVSPTSETLKPINEKIVAFNKIIATIQKNITDNNKNIASFYKNATAINAKIEEIKQFDLTAYVTNSKDQIKNVQNNISKLPDFFIFFIDDLLKKIENEPYNQEVKIEKDSSTKNKVATLIATLYERLNYFKSNKNYTITDINFLENELLPQVVGLKYADNSTNNTYYDVLIKGIKNLTPLLKINILINKGLGDSTIKYDEKLISLFEFISNLDKLDKAQTYSSIVDLIKKNSEEITKILPDGEFKEGYILFINGVKKYTLINTNAENEYVEIDVISFLNDLQQHYDRNNPSSFSLYLTLGLNQNMFINKFQFSDSTEQLTSIGFASEKIGVKYKILDFKKYRGYENAIKSDIYLNKRAPFINEWYASVYGSGLLYSLANTTTNQNFNFPHVGFATGFRFYNALDFNVMLGLPFIKDQKFGNNGFVGIGFDIPLSEYLEALGNK</sequence>
<keyword evidence="1" id="KW-0732">Signal</keyword>
<organism evidence="2 3">
    <name type="scientific">Flavobacterium ponti</name>
    <dbReference type="NCBI Taxonomy" id="665133"/>
    <lineage>
        <taxon>Bacteria</taxon>
        <taxon>Pseudomonadati</taxon>
        <taxon>Bacteroidota</taxon>
        <taxon>Flavobacteriia</taxon>
        <taxon>Flavobacteriales</taxon>
        <taxon>Flavobacteriaceae</taxon>
        <taxon>Flavobacterium</taxon>
    </lineage>
</organism>
<protein>
    <submittedName>
        <fullName evidence="2">Uncharacterized protein</fullName>
    </submittedName>
</protein>
<feature type="chain" id="PRO_5047381988" evidence="1">
    <location>
        <begin position="21"/>
        <end position="920"/>
    </location>
</feature>
<gene>
    <name evidence="2" type="ORF">ACFO3U_08330</name>
</gene>
<dbReference type="Proteomes" id="UP001595885">
    <property type="component" value="Unassembled WGS sequence"/>
</dbReference>
<feature type="signal peptide" evidence="1">
    <location>
        <begin position="1"/>
        <end position="20"/>
    </location>
</feature>
<accession>A0ABV9P6V1</accession>
<evidence type="ECO:0000256" key="1">
    <source>
        <dbReference type="SAM" id="SignalP"/>
    </source>
</evidence>
<evidence type="ECO:0000313" key="3">
    <source>
        <dbReference type="Proteomes" id="UP001595885"/>
    </source>
</evidence>
<dbReference type="RefSeq" id="WP_379740500.1">
    <property type="nucleotide sequence ID" value="NZ_JBHSGW010000025.1"/>
</dbReference>
<evidence type="ECO:0000313" key="2">
    <source>
        <dbReference type="EMBL" id="MFC4739999.1"/>
    </source>
</evidence>
<keyword evidence="3" id="KW-1185">Reference proteome</keyword>
<reference evidence="3" key="1">
    <citation type="journal article" date="2019" name="Int. J. Syst. Evol. Microbiol.">
        <title>The Global Catalogue of Microorganisms (GCM) 10K type strain sequencing project: providing services to taxonomists for standard genome sequencing and annotation.</title>
        <authorList>
            <consortium name="The Broad Institute Genomics Platform"/>
            <consortium name="The Broad Institute Genome Sequencing Center for Infectious Disease"/>
            <person name="Wu L."/>
            <person name="Ma J."/>
        </authorList>
    </citation>
    <scope>NUCLEOTIDE SEQUENCE [LARGE SCALE GENOMIC DNA]</scope>
    <source>
        <strain evidence="3">CCUG 50349</strain>
    </source>
</reference>
<dbReference type="EMBL" id="JBHSGW010000025">
    <property type="protein sequence ID" value="MFC4739999.1"/>
    <property type="molecule type" value="Genomic_DNA"/>
</dbReference>
<name>A0ABV9P6V1_9FLAO</name>
<proteinExistence type="predicted"/>
<comment type="caution">
    <text evidence="2">The sequence shown here is derived from an EMBL/GenBank/DDBJ whole genome shotgun (WGS) entry which is preliminary data.</text>
</comment>